<keyword evidence="4" id="KW-1185">Reference proteome</keyword>
<dbReference type="EMBL" id="CP070496">
    <property type="protein sequence ID" value="QSB04547.1"/>
    <property type="molecule type" value="Genomic_DNA"/>
</dbReference>
<keyword evidence="2" id="KW-0472">Membrane</keyword>
<feature type="transmembrane region" description="Helical" evidence="2">
    <location>
        <begin position="82"/>
        <end position="104"/>
    </location>
</feature>
<feature type="transmembrane region" description="Helical" evidence="2">
    <location>
        <begin position="27"/>
        <end position="57"/>
    </location>
</feature>
<dbReference type="AlphaFoldDB" id="A0A895XHX8"/>
<feature type="compositionally biased region" description="Polar residues" evidence="1">
    <location>
        <begin position="1"/>
        <end position="14"/>
    </location>
</feature>
<evidence type="ECO:0008006" key="5">
    <source>
        <dbReference type="Google" id="ProtNLM"/>
    </source>
</evidence>
<proteinExistence type="predicted"/>
<organism evidence="3 4">
    <name type="scientific">Natronoglycomyces albus</name>
    <dbReference type="NCBI Taxonomy" id="2811108"/>
    <lineage>
        <taxon>Bacteria</taxon>
        <taxon>Bacillati</taxon>
        <taxon>Actinomycetota</taxon>
        <taxon>Actinomycetes</taxon>
        <taxon>Glycomycetales</taxon>
        <taxon>Glycomycetaceae</taxon>
        <taxon>Natronoglycomyces</taxon>
    </lineage>
</organism>
<reference evidence="3" key="1">
    <citation type="submission" date="2021-02" db="EMBL/GenBank/DDBJ databases">
        <title>Natronoglycomyces albus gen. nov., sp. nov, a haloalkaliphilic actinobacterium from a soda solonchak soil.</title>
        <authorList>
            <person name="Sorokin D.Y."/>
            <person name="Khijniak T.V."/>
            <person name="Zakharycheva A.P."/>
            <person name="Boueva O.V."/>
            <person name="Ariskina E.V."/>
            <person name="Hahnke R.L."/>
            <person name="Bunk B."/>
            <person name="Sproer C."/>
            <person name="Schumann P."/>
            <person name="Evtushenko L.I."/>
            <person name="Kublanov I.V."/>
        </authorList>
    </citation>
    <scope>NUCLEOTIDE SEQUENCE</scope>
    <source>
        <strain evidence="3">DSM 106290</strain>
    </source>
</reference>
<gene>
    <name evidence="3" type="ORF">JQS30_12290</name>
</gene>
<keyword evidence="2" id="KW-1133">Transmembrane helix</keyword>
<feature type="region of interest" description="Disordered" evidence="1">
    <location>
        <begin position="1"/>
        <end position="21"/>
    </location>
</feature>
<evidence type="ECO:0000256" key="1">
    <source>
        <dbReference type="SAM" id="MobiDB-lite"/>
    </source>
</evidence>
<evidence type="ECO:0000313" key="4">
    <source>
        <dbReference type="Proteomes" id="UP000662939"/>
    </source>
</evidence>
<keyword evidence="2" id="KW-0812">Transmembrane</keyword>
<dbReference type="Proteomes" id="UP000662939">
    <property type="component" value="Chromosome"/>
</dbReference>
<dbReference type="KEGG" id="nav:JQS30_12290"/>
<evidence type="ECO:0000313" key="3">
    <source>
        <dbReference type="EMBL" id="QSB04547.1"/>
    </source>
</evidence>
<accession>A0A895XHX8</accession>
<protein>
    <recommendedName>
        <fullName evidence="5">DUF4190 domain-containing protein</fullName>
    </recommendedName>
</protein>
<dbReference type="RefSeq" id="WP_213170545.1">
    <property type="nucleotide sequence ID" value="NZ_CP070496.1"/>
</dbReference>
<evidence type="ECO:0000256" key="2">
    <source>
        <dbReference type="SAM" id="Phobius"/>
    </source>
</evidence>
<sequence>MTYSHSGIHATSQRHPVDPDPVPSSKVIAAFVLAGVGLCLAPFVGGAIPASFALVLARQAERDIRDSDGWLLGAAKLRRIRALAWTALGLAATVLVIGLLIWVISLASGAGQPQFDGNTV</sequence>
<name>A0A895XHX8_9ACTN</name>